<accession>A0ABV9F5L4</accession>
<proteinExistence type="predicted"/>
<gene>
    <name evidence="1" type="ORF">ACFO3E_20220</name>
</gene>
<evidence type="ECO:0008006" key="3">
    <source>
        <dbReference type="Google" id="ProtNLM"/>
    </source>
</evidence>
<keyword evidence="2" id="KW-1185">Reference proteome</keyword>
<protein>
    <recommendedName>
        <fullName evidence="3">AraC family transcriptional regulator</fullName>
    </recommendedName>
</protein>
<comment type="caution">
    <text evidence="1">The sequence shown here is derived from an EMBL/GenBank/DDBJ whole genome shotgun (WGS) entry which is preliminary data.</text>
</comment>
<name>A0ABV9F5L4_9SPHN</name>
<dbReference type="RefSeq" id="WP_066527537.1">
    <property type="nucleotide sequence ID" value="NZ_JBHSFZ010000064.1"/>
</dbReference>
<reference evidence="2" key="1">
    <citation type="journal article" date="2019" name="Int. J. Syst. Evol. Microbiol.">
        <title>The Global Catalogue of Microorganisms (GCM) 10K type strain sequencing project: providing services to taxonomists for standard genome sequencing and annotation.</title>
        <authorList>
            <consortium name="The Broad Institute Genomics Platform"/>
            <consortium name="The Broad Institute Genome Sequencing Center for Infectious Disease"/>
            <person name="Wu L."/>
            <person name="Ma J."/>
        </authorList>
    </citation>
    <scope>NUCLEOTIDE SEQUENCE [LARGE SCALE GENOMIC DNA]</scope>
    <source>
        <strain evidence="2">NBRC 103632</strain>
    </source>
</reference>
<dbReference type="Proteomes" id="UP001595957">
    <property type="component" value="Unassembled WGS sequence"/>
</dbReference>
<evidence type="ECO:0000313" key="2">
    <source>
        <dbReference type="Proteomes" id="UP001595957"/>
    </source>
</evidence>
<organism evidence="1 2">
    <name type="scientific">Sphingobium tyrosinilyticum</name>
    <dbReference type="NCBI Taxonomy" id="2715436"/>
    <lineage>
        <taxon>Bacteria</taxon>
        <taxon>Pseudomonadati</taxon>
        <taxon>Pseudomonadota</taxon>
        <taxon>Alphaproteobacteria</taxon>
        <taxon>Sphingomonadales</taxon>
        <taxon>Sphingomonadaceae</taxon>
        <taxon>Sphingobium</taxon>
    </lineage>
</organism>
<evidence type="ECO:0000313" key="1">
    <source>
        <dbReference type="EMBL" id="MFC4596479.1"/>
    </source>
</evidence>
<dbReference type="EMBL" id="JBHSFZ010000064">
    <property type="protein sequence ID" value="MFC4596479.1"/>
    <property type="molecule type" value="Genomic_DNA"/>
</dbReference>
<sequence length="84" mass="8640">MMVGVRAAAAGLSLRMPGERLGSPSLMAIGRGRLTIKVGEGVHCRFPAWPYRQMPVYAGSSAQGLAPGKCGAMELLDTPGAAAL</sequence>